<dbReference type="SUPFAM" id="SSF55608">
    <property type="entry name" value="Homing endonucleases"/>
    <property type="match status" value="1"/>
</dbReference>
<protein>
    <submittedName>
        <fullName evidence="2">Nucleotidyltransferase</fullName>
    </submittedName>
</protein>
<dbReference type="Gene3D" id="3.10.28.10">
    <property type="entry name" value="Homing endonucleases"/>
    <property type="match status" value="1"/>
</dbReference>
<evidence type="ECO:0000313" key="3">
    <source>
        <dbReference type="Proteomes" id="UP000027390"/>
    </source>
</evidence>
<dbReference type="PANTHER" id="PTHR34817">
    <property type="entry name" value="NUCLEOTIDYLTRANSFERASE"/>
    <property type="match status" value="1"/>
</dbReference>
<feature type="domain" description="DOD-type homing endonuclease" evidence="1">
    <location>
        <begin position="323"/>
        <end position="460"/>
    </location>
</feature>
<dbReference type="InterPro" id="IPR027434">
    <property type="entry name" value="Homing_endonucl"/>
</dbReference>
<reference evidence="2 3" key="1">
    <citation type="submission" date="2014-03" db="EMBL/GenBank/DDBJ databases">
        <authorList>
            <person name="Churilla B.M."/>
            <person name="Abrahim M.R."/>
            <person name="Burke K.A."/>
            <person name="Yu V.J."/>
            <person name="Adkins N.L."/>
            <person name="Cohen K.L."/>
            <person name="Colicchio M.A."/>
            <person name="Fasoranti T.O."/>
            <person name="Genkil J.S."/>
            <person name="Kramer Z.J."/>
            <person name="Prout A.K."/>
            <person name="Schafer C.E."/>
            <person name="Schwarz A.G."/>
            <person name="Tish M."/>
            <person name="Vispute N."/>
            <person name="Wilkes K.E."/>
            <person name="Williams C.R."/>
            <person name="Xiao X."/>
            <person name="Yoder B.A."/>
            <person name="Lapin J.S."/>
            <person name="Ott C.T."/>
            <person name="Walburn T.D."/>
            <person name="Bradley K.W."/>
            <person name="Clarke D.Q."/>
            <person name="Lewis M.F."/>
            <person name="Barker L.P."/>
            <person name="Bailey C."/>
            <person name="Asai D.J."/>
            <person name="Bowman C.A."/>
            <person name="Russell D.A."/>
            <person name="Pope W.H."/>
            <person name="Jacobs-Sera D."/>
            <person name="Hendrix R.W."/>
            <person name="Hatfull G.F."/>
        </authorList>
    </citation>
    <scope>NUCLEOTIDE SEQUENCE [LARGE SCALE GENOMIC DNA]</scope>
</reference>
<evidence type="ECO:0000259" key="1">
    <source>
        <dbReference type="PROSITE" id="PS50819"/>
    </source>
</evidence>
<sequence>MSVKPTEELQPQDVLHEPVQGAFETSHSSSHHQQIALDGLIYLSEVGSTLHGVSTDATSDDIDEMGIAIEPPRCVIGFERFDLYEYRTKPVSVRSQAGDIDRTIYSLRKYAHLLASGNPTVLMPMFAPADKLRYVHPLGQVLRENVGHFLSRQTGQRFLGYLNRQRSRYLDPERTDSTHASRPELIAKHGWDCYLGDTEFLTRRGWLLADHVTNADELGTINQLTGQIEFQHYTERVDKSYTGDILIGETQFSSWAVTPNHRMRVAKMLRGANGKNSRAYAPENTGPWAFRRADEVQALDWYQQTAGGLRELDFPVSDAHLALVGAYVSEGSVAKRLKDGTASVLEFEQKIGGRLFETMALVATEYALRSYSYPDRKLTVRWTLADRVVANDLDKSCGTGAKNKRLPEWATRLSARQADVLLQALINGDGTVNQAGNEVYYTSSSGLAGDVQALAIMAGREANVLGPYAAAKMYHVLIQPRREYAYRSFRGRDVKVEHVDNGRIVCFTVPNETLVTRRNGKVAMHGNTKTGYHALRLAIQGAELMKHRTITLPMDPDRREFLLNVRNGQFTKDQVVTWLESTFVPLLEHEIEHSTLPEQPEWRYINQLMVQLHQEYWTDHGWV</sequence>
<dbReference type="InterPro" id="IPR004042">
    <property type="entry name" value="Intein_endonuc_central"/>
</dbReference>
<dbReference type="PANTHER" id="PTHR34817:SF1">
    <property type="entry name" value="NUCLEOTIDYLTRANSFERASE"/>
    <property type="match status" value="1"/>
</dbReference>
<proteinExistence type="predicted"/>
<dbReference type="GO" id="GO:0004519">
    <property type="term" value="F:endonuclease activity"/>
    <property type="evidence" value="ECO:0007669"/>
    <property type="project" value="InterPro"/>
</dbReference>
<name>A0A068CDJ9_9CAUD</name>
<dbReference type="Proteomes" id="UP000027390">
    <property type="component" value="Segment"/>
</dbReference>
<dbReference type="Pfam" id="PF10127">
    <property type="entry name" value="RlaP"/>
    <property type="match status" value="2"/>
</dbReference>
<dbReference type="InterPro" id="IPR018775">
    <property type="entry name" value="RlaP"/>
</dbReference>
<organism evidence="2 3">
    <name type="scientific">Mycobacterium phage Willis</name>
    <dbReference type="NCBI Taxonomy" id="1486404"/>
    <lineage>
        <taxon>Viruses</taxon>
        <taxon>Duplodnaviria</taxon>
        <taxon>Heunggongvirae</taxon>
        <taxon>Uroviricota</taxon>
        <taxon>Caudoviricetes</taxon>
        <taxon>Ceeclamvirinae</taxon>
        <taxon>Bixzunavirus</taxon>
        <taxon>Bixzunavirus Bxz1</taxon>
    </lineage>
</organism>
<accession>A0A068CDJ9</accession>
<dbReference type="PROSITE" id="PS50819">
    <property type="entry name" value="INTEIN_ENDONUCLEASE"/>
    <property type="match status" value="1"/>
</dbReference>
<evidence type="ECO:0000313" key="2">
    <source>
        <dbReference type="EMBL" id="AID18083.1"/>
    </source>
</evidence>
<gene>
    <name evidence="2" type="primary">3</name>
    <name evidence="2" type="ORF">PBI_WILLIS_3</name>
</gene>
<dbReference type="EMBL" id="KJ595575">
    <property type="protein sequence ID" value="AID18083.1"/>
    <property type="molecule type" value="Genomic_DNA"/>
</dbReference>